<dbReference type="InterPro" id="IPR009003">
    <property type="entry name" value="Peptidase_S1_PA"/>
</dbReference>
<dbReference type="InterPro" id="IPR043504">
    <property type="entry name" value="Peptidase_S1_PA_chymotrypsin"/>
</dbReference>
<dbReference type="InterPro" id="IPR018114">
    <property type="entry name" value="TRYPSIN_HIS"/>
</dbReference>
<dbReference type="SMART" id="SM00020">
    <property type="entry name" value="Tryp_SPc"/>
    <property type="match status" value="1"/>
</dbReference>
<dbReference type="PANTHER" id="PTHR24276:SF98">
    <property type="entry name" value="FI18310P1-RELATED"/>
    <property type="match status" value="1"/>
</dbReference>
<accession>A0A9W6CME9</accession>
<gene>
    <name evidence="5" type="ORF">XFLAVUS301_24200</name>
</gene>
<dbReference type="Pfam" id="PF00089">
    <property type="entry name" value="Trypsin"/>
    <property type="match status" value="1"/>
</dbReference>
<dbReference type="EMBL" id="BSDO01000003">
    <property type="protein sequence ID" value="GLI22746.1"/>
    <property type="molecule type" value="Genomic_DNA"/>
</dbReference>
<dbReference type="InterPro" id="IPR050430">
    <property type="entry name" value="Peptidase_S1"/>
</dbReference>
<feature type="domain" description="Peptidase S1" evidence="4">
    <location>
        <begin position="58"/>
        <end position="273"/>
    </location>
</feature>
<dbReference type="GO" id="GO:0006508">
    <property type="term" value="P:proteolysis"/>
    <property type="evidence" value="ECO:0007669"/>
    <property type="project" value="InterPro"/>
</dbReference>
<dbReference type="Gene3D" id="2.40.10.10">
    <property type="entry name" value="Trypsin-like serine proteases"/>
    <property type="match status" value="1"/>
</dbReference>
<dbReference type="PANTHER" id="PTHR24276">
    <property type="entry name" value="POLYSERASE-RELATED"/>
    <property type="match status" value="1"/>
</dbReference>
<dbReference type="SUPFAM" id="SSF50494">
    <property type="entry name" value="Trypsin-like serine proteases"/>
    <property type="match status" value="1"/>
</dbReference>
<dbReference type="PRINTS" id="PR00722">
    <property type="entry name" value="CHYMOTRYPSIN"/>
</dbReference>
<evidence type="ECO:0000313" key="6">
    <source>
        <dbReference type="Proteomes" id="UP001144397"/>
    </source>
</evidence>
<dbReference type="Proteomes" id="UP001144397">
    <property type="component" value="Unassembled WGS sequence"/>
</dbReference>
<evidence type="ECO:0000256" key="3">
    <source>
        <dbReference type="SAM" id="MobiDB-lite"/>
    </source>
</evidence>
<dbReference type="InterPro" id="IPR001254">
    <property type="entry name" value="Trypsin_dom"/>
</dbReference>
<dbReference type="InterPro" id="IPR001314">
    <property type="entry name" value="Peptidase_S1A"/>
</dbReference>
<dbReference type="PROSITE" id="PS00134">
    <property type="entry name" value="TRYPSIN_HIS"/>
    <property type="match status" value="1"/>
</dbReference>
<organism evidence="5 6">
    <name type="scientific">Xanthobacter flavus</name>
    <dbReference type="NCBI Taxonomy" id="281"/>
    <lineage>
        <taxon>Bacteria</taxon>
        <taxon>Pseudomonadati</taxon>
        <taxon>Pseudomonadota</taxon>
        <taxon>Alphaproteobacteria</taxon>
        <taxon>Hyphomicrobiales</taxon>
        <taxon>Xanthobacteraceae</taxon>
        <taxon>Xanthobacter</taxon>
    </lineage>
</organism>
<evidence type="ECO:0000313" key="5">
    <source>
        <dbReference type="EMBL" id="GLI22746.1"/>
    </source>
</evidence>
<evidence type="ECO:0000256" key="2">
    <source>
        <dbReference type="ARBA" id="ARBA00023157"/>
    </source>
</evidence>
<comment type="caution">
    <text evidence="5">The sequence shown here is derived from an EMBL/GenBank/DDBJ whole genome shotgun (WGS) entry which is preliminary data.</text>
</comment>
<dbReference type="PROSITE" id="PS50240">
    <property type="entry name" value="TRYPSIN_DOM"/>
    <property type="match status" value="1"/>
</dbReference>
<reference evidence="5" key="1">
    <citation type="submission" date="2022-12" db="EMBL/GenBank/DDBJ databases">
        <title>Reference genome sequencing for broad-spectrum identification of bacterial and archaeal isolates by mass spectrometry.</title>
        <authorList>
            <person name="Sekiguchi Y."/>
            <person name="Tourlousse D.M."/>
        </authorList>
    </citation>
    <scope>NUCLEOTIDE SEQUENCE</scope>
    <source>
        <strain evidence="5">301</strain>
    </source>
</reference>
<dbReference type="GO" id="GO:0004252">
    <property type="term" value="F:serine-type endopeptidase activity"/>
    <property type="evidence" value="ECO:0007669"/>
    <property type="project" value="InterPro"/>
</dbReference>
<comment type="similarity">
    <text evidence="1">Belongs to the peptidase S1 family.</text>
</comment>
<sequence length="284" mass="28197">MVFRPSPTKGEGRAGRPAIDASGHGRQKRGMKPFCLLATAKFLALALALLSAVPAHAIVGGAPAAADVAAQTVLIVSTRGASCTGTVLARDLVLTAAHCVGPAGDYAVAIVGDGQPKLVPAARVMVHPRFDADQFQTRRPTPDLALVKLAEPLPARFRVARLSAASGLPEKGATFLLAGYGVTADGAMKSAGTLRSVALPSIGTTGGIMVRLSAPEGAAGACTGDSGGPAFLDGAVAGVVGWATAPGGTRGCGGVTGVTLVSLHRDWITSTAKALGSPLPAAGL</sequence>
<protein>
    <recommendedName>
        <fullName evidence="4">Peptidase S1 domain-containing protein</fullName>
    </recommendedName>
</protein>
<name>A0A9W6CME9_XANFL</name>
<proteinExistence type="inferred from homology"/>
<evidence type="ECO:0000259" key="4">
    <source>
        <dbReference type="PROSITE" id="PS50240"/>
    </source>
</evidence>
<keyword evidence="2" id="KW-1015">Disulfide bond</keyword>
<dbReference type="AlphaFoldDB" id="A0A9W6CME9"/>
<evidence type="ECO:0000256" key="1">
    <source>
        <dbReference type="ARBA" id="ARBA00007664"/>
    </source>
</evidence>
<feature type="region of interest" description="Disordered" evidence="3">
    <location>
        <begin position="1"/>
        <end position="28"/>
    </location>
</feature>